<dbReference type="GO" id="GO:0004930">
    <property type="term" value="F:G protein-coupled receptor activity"/>
    <property type="evidence" value="ECO:0007669"/>
    <property type="project" value="InterPro"/>
</dbReference>
<feature type="transmembrane region" description="Helical" evidence="5">
    <location>
        <begin position="59"/>
        <end position="83"/>
    </location>
</feature>
<evidence type="ECO:0000256" key="3">
    <source>
        <dbReference type="ARBA" id="ARBA00022989"/>
    </source>
</evidence>
<dbReference type="GO" id="GO:0016020">
    <property type="term" value="C:membrane"/>
    <property type="evidence" value="ECO:0007669"/>
    <property type="project" value="UniProtKB-SubCell"/>
</dbReference>
<feature type="transmembrane region" description="Helical" evidence="5">
    <location>
        <begin position="24"/>
        <end position="47"/>
    </location>
</feature>
<comment type="subcellular location">
    <subcellularLocation>
        <location evidence="1">Membrane</location>
    </subcellularLocation>
</comment>
<comment type="caution">
    <text evidence="7">The sequence shown here is derived from an EMBL/GenBank/DDBJ whole genome shotgun (WGS) entry which is preliminary data.</text>
</comment>
<dbReference type="Proteomes" id="UP000024635">
    <property type="component" value="Unassembled WGS sequence"/>
</dbReference>
<evidence type="ECO:0000259" key="6">
    <source>
        <dbReference type="PROSITE" id="PS50262"/>
    </source>
</evidence>
<keyword evidence="2 5" id="KW-0812">Transmembrane</keyword>
<organism evidence="7 8">
    <name type="scientific">Ancylostoma ceylanicum</name>
    <dbReference type="NCBI Taxonomy" id="53326"/>
    <lineage>
        <taxon>Eukaryota</taxon>
        <taxon>Metazoa</taxon>
        <taxon>Ecdysozoa</taxon>
        <taxon>Nematoda</taxon>
        <taxon>Chromadorea</taxon>
        <taxon>Rhabditida</taxon>
        <taxon>Rhabditina</taxon>
        <taxon>Rhabditomorpha</taxon>
        <taxon>Strongyloidea</taxon>
        <taxon>Ancylostomatidae</taxon>
        <taxon>Ancylostomatinae</taxon>
        <taxon>Ancylostoma</taxon>
    </lineage>
</organism>
<feature type="transmembrane region" description="Helical" evidence="5">
    <location>
        <begin position="103"/>
        <end position="125"/>
    </location>
</feature>
<feature type="transmembrane region" description="Helical" evidence="5">
    <location>
        <begin position="192"/>
        <end position="214"/>
    </location>
</feature>
<feature type="transmembrane region" description="Helical" evidence="5">
    <location>
        <begin position="234"/>
        <end position="256"/>
    </location>
</feature>
<dbReference type="Pfam" id="PF10328">
    <property type="entry name" value="7TM_GPCR_Srx"/>
    <property type="match status" value="1"/>
</dbReference>
<dbReference type="PANTHER" id="PTHR22718:SF11">
    <property type="entry name" value="7TM GPCR SERPENTINE RECEPTOR CLASS X (SRX) DOMAIN-CONTAINING PROTEIN"/>
    <property type="match status" value="1"/>
</dbReference>
<keyword evidence="3 5" id="KW-1133">Transmembrane helix</keyword>
<dbReference type="InterPro" id="IPR019430">
    <property type="entry name" value="7TM_GPCR_serpentine_rcpt_Srx"/>
</dbReference>
<evidence type="ECO:0000313" key="7">
    <source>
        <dbReference type="EMBL" id="EYC19512.1"/>
    </source>
</evidence>
<dbReference type="PANTHER" id="PTHR22718">
    <property type="entry name" value="SERPENTINE RECEPTOR, CLASS X"/>
    <property type="match status" value="1"/>
</dbReference>
<reference evidence="8" key="1">
    <citation type="journal article" date="2015" name="Nat. Genet.">
        <title>The genome and transcriptome of the zoonotic hookworm Ancylostoma ceylanicum identify infection-specific gene families.</title>
        <authorList>
            <person name="Schwarz E.M."/>
            <person name="Hu Y."/>
            <person name="Antoshechkin I."/>
            <person name="Miller M.M."/>
            <person name="Sternberg P.W."/>
            <person name="Aroian R.V."/>
        </authorList>
    </citation>
    <scope>NUCLEOTIDE SEQUENCE</scope>
    <source>
        <strain evidence="8">HY135</strain>
    </source>
</reference>
<dbReference type="InterPro" id="IPR000276">
    <property type="entry name" value="GPCR_Rhodpsn"/>
</dbReference>
<dbReference type="PRINTS" id="PR00237">
    <property type="entry name" value="GPCRRHODOPSN"/>
</dbReference>
<accession>A0A016UXM7</accession>
<feature type="domain" description="G-protein coupled receptors family 1 profile" evidence="6">
    <location>
        <begin position="39"/>
        <end position="286"/>
    </location>
</feature>
<dbReference type="AlphaFoldDB" id="A0A016UXM7"/>
<evidence type="ECO:0000256" key="2">
    <source>
        <dbReference type="ARBA" id="ARBA00022692"/>
    </source>
</evidence>
<dbReference type="SUPFAM" id="SSF81321">
    <property type="entry name" value="Family A G protein-coupled receptor-like"/>
    <property type="match status" value="1"/>
</dbReference>
<proteinExistence type="predicted"/>
<dbReference type="Gene3D" id="1.20.1070.10">
    <property type="entry name" value="Rhodopsin 7-helix transmembrane proteins"/>
    <property type="match status" value="1"/>
</dbReference>
<name>A0A016UXM7_9BILA</name>
<dbReference type="PROSITE" id="PS50262">
    <property type="entry name" value="G_PROTEIN_RECEP_F1_2"/>
    <property type="match status" value="1"/>
</dbReference>
<keyword evidence="4 5" id="KW-0472">Membrane</keyword>
<evidence type="ECO:0000256" key="1">
    <source>
        <dbReference type="ARBA" id="ARBA00004370"/>
    </source>
</evidence>
<feature type="transmembrane region" description="Helical" evidence="5">
    <location>
        <begin position="268"/>
        <end position="289"/>
    </location>
</feature>
<feature type="transmembrane region" description="Helical" evidence="5">
    <location>
        <begin position="137"/>
        <end position="159"/>
    </location>
</feature>
<dbReference type="InterPro" id="IPR017452">
    <property type="entry name" value="GPCR_Rhodpsn_7TM"/>
</dbReference>
<protein>
    <recommendedName>
        <fullName evidence="6">G-protein coupled receptors family 1 profile domain-containing protein</fullName>
    </recommendedName>
</protein>
<dbReference type="OrthoDB" id="5867613at2759"/>
<evidence type="ECO:0000256" key="5">
    <source>
        <dbReference type="SAM" id="Phobius"/>
    </source>
</evidence>
<evidence type="ECO:0000256" key="4">
    <source>
        <dbReference type="ARBA" id="ARBA00023136"/>
    </source>
</evidence>
<gene>
    <name evidence="7" type="primary">Acey_s0024.g906</name>
    <name evidence="7" type="ORF">Y032_0024g906</name>
</gene>
<keyword evidence="8" id="KW-1185">Reference proteome</keyword>
<sequence length="304" mass="34489">MSTALDCLRERYTHEDTMSVERTMYGAAILIISVISLVTNMLLLLVILRTDVMNRFFRFYLLSATSAGLTVLIANFAALSPTILLRVQLSDPANIIISTTDTLGYLTLMFTTTAIALDRFIFFLLPRLNRYLNGAGSVLPCFAAFPWIFSVLLTVQMNLYGCYKRTDPYALTYTYHCSDCGFFDPLLYYAGFVFPGVNFILYVSIYCSIVAMRLRISSNIKQSATSNSVRRQEVFLVLQFSLICVIQFGSSVFFYLLPPLTNKSPVSYYVSMIFSAMNTMVNPMVIFVFQRRIRNACATLFTWS</sequence>
<evidence type="ECO:0000313" key="8">
    <source>
        <dbReference type="Proteomes" id="UP000024635"/>
    </source>
</evidence>
<dbReference type="EMBL" id="JARK01001360">
    <property type="protein sequence ID" value="EYC19512.1"/>
    <property type="molecule type" value="Genomic_DNA"/>
</dbReference>